<reference evidence="11 12" key="1">
    <citation type="submission" date="2017-08" db="EMBL/GenBank/DDBJ databases">
        <title>Identification and genetic characteristics of simultaneous BTEX- and naphthalene-degrading Paraburkholderia sp. BN5 isolated from petroleum-contaminated soil.</title>
        <authorList>
            <person name="Lee Y."/>
            <person name="Jeon C.O."/>
        </authorList>
    </citation>
    <scope>NUCLEOTIDE SEQUENCE [LARGE SCALE GENOMIC DNA]</scope>
    <source>
        <strain evidence="11 12">BN5</strain>
    </source>
</reference>
<dbReference type="InterPro" id="IPR021027">
    <property type="entry name" value="Transposase_put_HTH"/>
</dbReference>
<comment type="similarity">
    <text evidence="1">In the C-terminal section; belongs to the transposase 35 family.</text>
</comment>
<evidence type="ECO:0000259" key="8">
    <source>
        <dbReference type="Pfam" id="PF01385"/>
    </source>
</evidence>
<comment type="similarity">
    <text evidence="2">In the N-terminal section; belongs to the transposase 2 family.</text>
</comment>
<feature type="domain" description="Cas12f1-like TNB" evidence="9">
    <location>
        <begin position="288"/>
        <end position="355"/>
    </location>
</feature>
<dbReference type="Pfam" id="PF01385">
    <property type="entry name" value="OrfB_IS605"/>
    <property type="match status" value="1"/>
</dbReference>
<dbReference type="AlphaFoldDB" id="A0A248VE79"/>
<dbReference type="EMBL" id="CP022989">
    <property type="protein sequence ID" value="ASV96749.1"/>
    <property type="molecule type" value="Genomic_DNA"/>
</dbReference>
<dbReference type="PANTHER" id="PTHR30405">
    <property type="entry name" value="TRANSPOSASE"/>
    <property type="match status" value="1"/>
</dbReference>
<evidence type="ECO:0000256" key="4">
    <source>
        <dbReference type="ARBA" id="ARBA00022723"/>
    </source>
</evidence>
<dbReference type="InterPro" id="IPR051399">
    <property type="entry name" value="RNA-guided_DNA_endo/Transpos"/>
</dbReference>
<dbReference type="GO" id="GO:0003677">
    <property type="term" value="F:DNA binding"/>
    <property type="evidence" value="ECO:0007669"/>
    <property type="project" value="UniProtKB-KW"/>
</dbReference>
<dbReference type="GO" id="GO:0006310">
    <property type="term" value="P:DNA recombination"/>
    <property type="evidence" value="ECO:0007669"/>
    <property type="project" value="UniProtKB-KW"/>
</dbReference>
<evidence type="ECO:0000259" key="10">
    <source>
        <dbReference type="Pfam" id="PF12323"/>
    </source>
</evidence>
<dbReference type="GO" id="GO:0032196">
    <property type="term" value="P:transposition"/>
    <property type="evidence" value="ECO:0007669"/>
    <property type="project" value="UniProtKB-KW"/>
</dbReference>
<dbReference type="OrthoDB" id="5560528at2"/>
<dbReference type="NCBIfam" id="NF040570">
    <property type="entry name" value="guided_TnpB"/>
    <property type="match status" value="1"/>
</dbReference>
<proteinExistence type="inferred from homology"/>
<evidence type="ECO:0000256" key="6">
    <source>
        <dbReference type="ARBA" id="ARBA00023125"/>
    </source>
</evidence>
<organism evidence="11 12">
    <name type="scientific">Paraburkholderia aromaticivorans</name>
    <dbReference type="NCBI Taxonomy" id="2026199"/>
    <lineage>
        <taxon>Bacteria</taxon>
        <taxon>Pseudomonadati</taxon>
        <taxon>Pseudomonadota</taxon>
        <taxon>Betaproteobacteria</taxon>
        <taxon>Burkholderiales</taxon>
        <taxon>Burkholderiaceae</taxon>
        <taxon>Paraburkholderia</taxon>
    </lineage>
</organism>
<dbReference type="NCBIfam" id="TIGR01766">
    <property type="entry name" value="IS200/IS605 family accessory protein TnpB-like domain"/>
    <property type="match status" value="1"/>
</dbReference>
<dbReference type="Proteomes" id="UP000215158">
    <property type="component" value="Chromosome 1"/>
</dbReference>
<name>A0A248VE79_9BURK</name>
<feature type="domain" description="Transposase putative helix-turn-helix" evidence="10">
    <location>
        <begin position="1"/>
        <end position="46"/>
    </location>
</feature>
<keyword evidence="3" id="KW-0815">Transposition</keyword>
<evidence type="ECO:0000259" key="9">
    <source>
        <dbReference type="Pfam" id="PF07282"/>
    </source>
</evidence>
<evidence type="ECO:0008006" key="13">
    <source>
        <dbReference type="Google" id="ProtNLM"/>
    </source>
</evidence>
<evidence type="ECO:0000256" key="2">
    <source>
        <dbReference type="ARBA" id="ARBA00011044"/>
    </source>
</evidence>
<protein>
    <recommendedName>
        <fullName evidence="13">Transposase</fullName>
    </recommendedName>
</protein>
<evidence type="ECO:0000256" key="7">
    <source>
        <dbReference type="ARBA" id="ARBA00023172"/>
    </source>
</evidence>
<dbReference type="Pfam" id="PF07282">
    <property type="entry name" value="Cas12f1-like_TNB"/>
    <property type="match status" value="1"/>
</dbReference>
<dbReference type="Pfam" id="PF12323">
    <property type="entry name" value="HTH_OrfB_IS605"/>
    <property type="match status" value="1"/>
</dbReference>
<gene>
    <name evidence="11" type="ORF">CJU94_00285</name>
</gene>
<dbReference type="PANTHER" id="PTHR30405:SF25">
    <property type="entry name" value="RNA-GUIDED DNA ENDONUCLEASE INSQ-RELATED"/>
    <property type="match status" value="1"/>
</dbReference>
<keyword evidence="4" id="KW-0479">Metal-binding</keyword>
<evidence type="ECO:0000256" key="3">
    <source>
        <dbReference type="ARBA" id="ARBA00022578"/>
    </source>
</evidence>
<keyword evidence="12" id="KW-1185">Reference proteome</keyword>
<evidence type="ECO:0000256" key="1">
    <source>
        <dbReference type="ARBA" id="ARBA00008761"/>
    </source>
</evidence>
<accession>A0A248VE79</accession>
<evidence type="ECO:0000256" key="5">
    <source>
        <dbReference type="ARBA" id="ARBA00022833"/>
    </source>
</evidence>
<evidence type="ECO:0000313" key="11">
    <source>
        <dbReference type="EMBL" id="ASV96749.1"/>
    </source>
</evidence>
<dbReference type="InterPro" id="IPR010095">
    <property type="entry name" value="Cas12f1-like_TNB"/>
</dbReference>
<evidence type="ECO:0000313" key="12">
    <source>
        <dbReference type="Proteomes" id="UP000215158"/>
    </source>
</evidence>
<dbReference type="GO" id="GO:0046872">
    <property type="term" value="F:metal ion binding"/>
    <property type="evidence" value="ECO:0007669"/>
    <property type="project" value="UniProtKB-KW"/>
</dbReference>
<dbReference type="RefSeq" id="WP_095417056.1">
    <property type="nucleotide sequence ID" value="NZ_CP022989.1"/>
</dbReference>
<keyword evidence="7" id="KW-0233">DNA recombination</keyword>
<dbReference type="KEGG" id="parb:CJU94_00285"/>
<feature type="domain" description="Probable transposase IS891/IS1136/IS1341" evidence="8">
    <location>
        <begin position="179"/>
        <end position="277"/>
    </location>
</feature>
<keyword evidence="5" id="KW-0862">Zinc</keyword>
<sequence>MPVKRAFRFRFYPTAEQEQRLAQHFGCVRFVYNHMLARREQRYKDGLKSSYVDDAAALTALKQTPGCVWLREVSIVALQASLRHLETAYKNFFARRAGFPRFKRKRAAQSYSLMRNGFNLRDGKLTLAKIAAPLDVRWSRQLPGTPSSLTVSRDAAGRYFVSLLCDDEVAPLPVCDKLFAADLGLTHFLTFADDQPPLSPPKFLAELLHRVRRLSRALSRKQQGSKNRNKARQRLARLHARIADSRKDFLHKLSTQLIRENQAVFMEDLCIKGMMRSHLARSIGDAAWSELLRQLAYKAAWYGRTYWQADRFFASSKTCHACGFKHKSLPLNIRQWACPACGEIHDRDRNAARNILNAGLLATGTAGRAEP</sequence>
<dbReference type="InterPro" id="IPR001959">
    <property type="entry name" value="Transposase"/>
</dbReference>
<keyword evidence="6" id="KW-0238">DNA-binding</keyword>